<feature type="compositionally biased region" description="Polar residues" evidence="2">
    <location>
        <begin position="1"/>
        <end position="13"/>
    </location>
</feature>
<keyword evidence="5" id="KW-1185">Reference proteome</keyword>
<reference evidence="4 5" key="1">
    <citation type="journal article" date="2017" name="BMC Genomics">
        <title>Whole-genome assembly of Babesia ovata and comparative genomics between closely related pathogens.</title>
        <authorList>
            <person name="Yamagishi J."/>
            <person name="Asada M."/>
            <person name="Hakimi H."/>
            <person name="Tanaka T.Q."/>
            <person name="Sugimoto C."/>
            <person name="Kawazu S."/>
        </authorList>
    </citation>
    <scope>NUCLEOTIDE SEQUENCE [LARGE SCALE GENOMIC DNA]</scope>
    <source>
        <strain evidence="4 5">Miyake</strain>
    </source>
</reference>
<proteinExistence type="predicted"/>
<evidence type="ECO:0000256" key="1">
    <source>
        <dbReference type="SAM" id="Coils"/>
    </source>
</evidence>
<sequence>MKSLNDELQNAKNSNDDSDKSLISSLESQINDLKSNKDDCTKSHFMDQQRASSLEGEVHHGIDVIVKLTQFSGSEKSIETLINKEIKRLNKTLIKLFDKYCGSAGCCQKHRDTIEQLKKLHDNVNTPEKLSKINFDELKKHLKAMENPVNDDGKNPCYWHHSIDSNTYDNLHSIHTKLLKLTDHRESVTNANNDACKKLLNNLCSGLEKFLGYQETSKGYDGSGIVYSDLDRLCDGVMAFLHGVLETVKDDDNVTKYDKDDALKITKVITTLHDNVGKGREAFEEAVTQVDTLTKSVTSPINDLLEGGEKGNFKNIPQLIKDIQGMQKSNYEDVSGPGGLPKKTQEALKALDSVDKQLSNKLHPHVNLLHNAVDTFHLNVGRDHFSVVKTCERVDEQTKIITDYADKVYREAEEKVGGTLSASADLLNKARKKCKELDSDCRYARKQLAELTSAAEDILHNVKGNALNVTEIHRQIKEVLSDKINDVWVKSMAVDVNIIQRGVEDLLTGVGEAMGNLSEAVAGSKVDTVEGILAKLHGDVRGLQNLLDTTREDLQQALQKVPALSIQQLHQPQTSARKLDAELLEGKLKNAITPPKATAPLPKGGAKEKSLAGKVDAAVAAVKQKVGAIESDFKPYYKSLEKAVEELQAVMKTLKTFSQHVASDSTGVPNDVIKLEDNVTQLQLQFQRLINAVTQVDITNKINALGTALASAKETIIKYIKDTAKQFRTKALTAQIATKREALTQFAQAKGAELSALQQLVTEKKDEIQKVIDNDKATGLKGLMPKIYGGDIPIPPSVASTPGLKLHALITALGSRESDGTKFKQLSEASKNYLDEILKYVSSQVHSPHSSQSHSPQVDRLKQQLDTLLTNLKNSSKDKLYHFDHTFTSDLAALNDALALLTPKQFHGHKHPELLDALTAGAKRLAGELGKQYVNRYSGHEKIDFGKLLVDKIPEDGKPSNEKELTPDGIRLSKVLLTLLSTLSTSLSTLKHDCRTLKGEQINQSSNVGKLLAGHGYIVSEYGKQDGQLRNKKECNGQHIIDLLTKKVDNSDNNTHLKTCTLTKDNKIKFNVMGILDCMLSHLNEYNEVCHLSTSFSKKHPCSVNEMLCWLSGLPHNHIYPNLKSHITSLFEVPDRSDPNVKTVQPVDAHPSTFSYRHVHDALKNMAAQSQNLLRTIRGTGNALITYGCDYTNNSLSLTYPSNPGACFDTLYDILRRLFPVFKFLQIQCTYAGKDYGWRDCLYGNGVDPSSWQCRDHPNTKPTGQANCQPTDQPNGQPTTEPRCQPKSPLMSYLNDCLPGHLPHQLQSVGCTFKCTTCSPNAKGMPCLTPLGFRYFSGSMRTGKELCLLLDDICGNYGVLTGLISMLTCVTVRPPQLFPDIFAFYSMILSKWDNTPNPPNKVDNKSIRTAISDAIDGTIACSTDDANKLLDPCGLLYQSNSHADHNLNNPDLKYLVGCGKQDCGTFMQPLSHSAYSIFAPRHANRYFSCLLYSGWSLVKFLEQLKDAFCSISCADAGCLPCVDTNQCRQGKHGSTDCGCMSMVNCKGVSSVFYKYGLTYANAPAGTRKKCKYFCDTIDRILSSKLLGNFLSAIDELIFTVRENFIWTLLGLWAFSLLYLLHITVVRLDVLRIRSHLRSPSSHRIAAQSLLAAARVKALANVKYFSP</sequence>
<accession>A0A2H6KIW8</accession>
<comment type="caution">
    <text evidence="4">The sequence shown here is derived from an EMBL/GenBank/DDBJ whole genome shotgun (WGS) entry which is preliminary data.</text>
</comment>
<keyword evidence="3" id="KW-0812">Transmembrane</keyword>
<protein>
    <recommendedName>
        <fullName evidence="6">C3H1-type domain-containing protein</fullName>
    </recommendedName>
</protein>
<organism evidence="4 5">
    <name type="scientific">Babesia ovata</name>
    <dbReference type="NCBI Taxonomy" id="189622"/>
    <lineage>
        <taxon>Eukaryota</taxon>
        <taxon>Sar</taxon>
        <taxon>Alveolata</taxon>
        <taxon>Apicomplexa</taxon>
        <taxon>Aconoidasida</taxon>
        <taxon>Piroplasmida</taxon>
        <taxon>Babesiidae</taxon>
        <taxon>Babesia</taxon>
    </lineage>
</organism>
<evidence type="ECO:0000256" key="2">
    <source>
        <dbReference type="SAM" id="MobiDB-lite"/>
    </source>
</evidence>
<feature type="coiled-coil region" evidence="1">
    <location>
        <begin position="637"/>
        <end position="692"/>
    </location>
</feature>
<keyword evidence="1" id="KW-0175">Coiled coil</keyword>
<feature type="transmembrane region" description="Helical" evidence="3">
    <location>
        <begin position="1604"/>
        <end position="1627"/>
    </location>
</feature>
<evidence type="ECO:0000313" key="5">
    <source>
        <dbReference type="Proteomes" id="UP000236319"/>
    </source>
</evidence>
<feature type="compositionally biased region" description="Polar residues" evidence="2">
    <location>
        <begin position="1260"/>
        <end position="1282"/>
    </location>
</feature>
<keyword evidence="3" id="KW-0472">Membrane</keyword>
<dbReference type="GeneID" id="39876713"/>
<evidence type="ECO:0008006" key="6">
    <source>
        <dbReference type="Google" id="ProtNLM"/>
    </source>
</evidence>
<feature type="region of interest" description="Disordered" evidence="2">
    <location>
        <begin position="1254"/>
        <end position="1284"/>
    </location>
</feature>
<evidence type="ECO:0000313" key="4">
    <source>
        <dbReference type="EMBL" id="GBE62943.1"/>
    </source>
</evidence>
<keyword evidence="3" id="KW-1133">Transmembrane helix</keyword>
<dbReference type="OrthoDB" id="295473at2759"/>
<gene>
    <name evidence="4" type="ORF">BOVATA_044360</name>
</gene>
<name>A0A2H6KIW8_9APIC</name>
<dbReference type="RefSeq" id="XP_028869186.1">
    <property type="nucleotide sequence ID" value="XM_029013353.1"/>
</dbReference>
<feature type="region of interest" description="Disordered" evidence="2">
    <location>
        <begin position="1"/>
        <end position="21"/>
    </location>
</feature>
<dbReference type="EMBL" id="BDSA01000009">
    <property type="protein sequence ID" value="GBE62943.1"/>
    <property type="molecule type" value="Genomic_DNA"/>
</dbReference>
<dbReference type="Proteomes" id="UP000236319">
    <property type="component" value="Unassembled WGS sequence"/>
</dbReference>
<evidence type="ECO:0000256" key="3">
    <source>
        <dbReference type="SAM" id="Phobius"/>
    </source>
</evidence>
<dbReference type="VEuPathDB" id="PiroplasmaDB:BOVATA_044360"/>